<feature type="transmembrane region" description="Helical" evidence="6">
    <location>
        <begin position="127"/>
        <end position="145"/>
    </location>
</feature>
<evidence type="ECO:0000256" key="3">
    <source>
        <dbReference type="ARBA" id="ARBA00021584"/>
    </source>
</evidence>
<keyword evidence="6" id="KW-0812">Transmembrane</keyword>
<dbReference type="Pfam" id="PF05421">
    <property type="entry name" value="DUF751"/>
    <property type="match status" value="1"/>
</dbReference>
<keyword evidence="6" id="KW-1133">Transmembrane helix</keyword>
<evidence type="ECO:0000256" key="5">
    <source>
        <dbReference type="SAM" id="MobiDB-lite"/>
    </source>
</evidence>
<dbReference type="EMBL" id="GDJX01015446">
    <property type="protein sequence ID" value="JAT52490.1"/>
    <property type="molecule type" value="Transcribed_RNA"/>
</dbReference>
<feature type="compositionally biased region" description="Low complexity" evidence="5">
    <location>
        <begin position="78"/>
        <end position="87"/>
    </location>
</feature>
<feature type="region of interest" description="Disordered" evidence="5">
    <location>
        <begin position="68"/>
        <end position="120"/>
    </location>
</feature>
<feature type="compositionally biased region" description="Low complexity" evidence="5">
    <location>
        <begin position="101"/>
        <end position="119"/>
    </location>
</feature>
<keyword evidence="4" id="KW-0934">Plastid</keyword>
<evidence type="ECO:0000313" key="7">
    <source>
        <dbReference type="EMBL" id="JAT52490.1"/>
    </source>
</evidence>
<dbReference type="GO" id="GO:0009536">
    <property type="term" value="C:plastid"/>
    <property type="evidence" value="ECO:0007669"/>
    <property type="project" value="UniProtKB-SubCell"/>
</dbReference>
<dbReference type="InterPro" id="IPR008470">
    <property type="entry name" value="Uncharacterised_Ycf33"/>
</dbReference>
<dbReference type="AlphaFoldDB" id="A0A1D1YD14"/>
<proteinExistence type="inferred from homology"/>
<keyword evidence="6" id="KW-0472">Membrane</keyword>
<dbReference type="PANTHER" id="PTHR36049:SF3">
    <property type="match status" value="1"/>
</dbReference>
<accession>A0A1D1YD14</accession>
<comment type="similarity">
    <text evidence="2">Belongs to the ycf33 family.</text>
</comment>
<protein>
    <recommendedName>
        <fullName evidence="3">Uncharacterized protein ycf33</fullName>
    </recommendedName>
</protein>
<organism evidence="7">
    <name type="scientific">Anthurium amnicola</name>
    <dbReference type="NCBI Taxonomy" id="1678845"/>
    <lineage>
        <taxon>Eukaryota</taxon>
        <taxon>Viridiplantae</taxon>
        <taxon>Streptophyta</taxon>
        <taxon>Embryophyta</taxon>
        <taxon>Tracheophyta</taxon>
        <taxon>Spermatophyta</taxon>
        <taxon>Magnoliopsida</taxon>
        <taxon>Liliopsida</taxon>
        <taxon>Araceae</taxon>
        <taxon>Pothoideae</taxon>
        <taxon>Potheae</taxon>
        <taxon>Anthurium</taxon>
    </lineage>
</organism>
<evidence type="ECO:0000256" key="2">
    <source>
        <dbReference type="ARBA" id="ARBA00010985"/>
    </source>
</evidence>
<dbReference type="PANTHER" id="PTHR36049">
    <property type="entry name" value="TRANSMEMBRANE PROTEIN"/>
    <property type="match status" value="1"/>
</dbReference>
<evidence type="ECO:0000256" key="6">
    <source>
        <dbReference type="SAM" id="Phobius"/>
    </source>
</evidence>
<evidence type="ECO:0000256" key="1">
    <source>
        <dbReference type="ARBA" id="ARBA00004474"/>
    </source>
</evidence>
<name>A0A1D1YD14_9ARAE</name>
<comment type="subcellular location">
    <subcellularLocation>
        <location evidence="1">Plastid</location>
    </subcellularLocation>
</comment>
<reference evidence="7" key="1">
    <citation type="submission" date="2015-07" db="EMBL/GenBank/DDBJ databases">
        <title>Transcriptome Assembly of Anthurium amnicola.</title>
        <authorList>
            <person name="Suzuki J."/>
        </authorList>
    </citation>
    <scope>NUCLEOTIDE SEQUENCE</scope>
</reference>
<evidence type="ECO:0000256" key="4">
    <source>
        <dbReference type="ARBA" id="ARBA00022640"/>
    </source>
</evidence>
<feature type="transmembrane region" description="Helical" evidence="6">
    <location>
        <begin position="170"/>
        <end position="186"/>
    </location>
</feature>
<feature type="transmembrane region" description="Helical" evidence="6">
    <location>
        <begin position="198"/>
        <end position="223"/>
    </location>
</feature>
<gene>
    <name evidence="7" type="primary">ycf33</name>
    <name evidence="7" type="ORF">g.89856</name>
</gene>
<sequence>MKYFSAPNFKPACQCHPLFSRQATTLSLHHITIIPSFPNPSSPPPPPAKPSLVAVAVAAAAAGRRAASSPTKALCHRPTTTTGTPPTHQSDPEAELCEAFPTTSSPSTTTTTSTSSSSSEDGYSRRLVVLAAASVGMAAVLMAGVEGKEALALGPEGPLVEEFWDNVRRYGLYVLTVSTGAIYTILEPIAELLKNPITAILILLILGGSFFLLSQVLSFMVGINEFSYDYAT</sequence>